<feature type="non-terminal residue" evidence="1">
    <location>
        <position position="1"/>
    </location>
</feature>
<comment type="caution">
    <text evidence="1">The sequence shown here is derived from an EMBL/GenBank/DDBJ whole genome shotgun (WGS) entry which is preliminary data.</text>
</comment>
<evidence type="ECO:0000313" key="1">
    <source>
        <dbReference type="EMBL" id="MCD9643205.1"/>
    </source>
</evidence>
<dbReference type="EMBL" id="JACEIK010003816">
    <property type="protein sequence ID" value="MCD9643205.1"/>
    <property type="molecule type" value="Genomic_DNA"/>
</dbReference>
<gene>
    <name evidence="1" type="ORF">HAX54_030455</name>
</gene>
<protein>
    <submittedName>
        <fullName evidence="1">Uncharacterized protein</fullName>
    </submittedName>
</protein>
<keyword evidence="2" id="KW-1185">Reference proteome</keyword>
<accession>A0ABS8V7Q3</accession>
<sequence>VPMLATGVGIAGTRARIAYLSNRTRENPVAVIPRCSPGYVISSPIKSIIIISSENFFKRYNSLMYFKIISISWK</sequence>
<name>A0ABS8V7Q3_DATST</name>
<feature type="non-terminal residue" evidence="1">
    <location>
        <position position="74"/>
    </location>
</feature>
<reference evidence="1 2" key="1">
    <citation type="journal article" date="2021" name="BMC Genomics">
        <title>Datura genome reveals duplications of psychoactive alkaloid biosynthetic genes and high mutation rate following tissue culture.</title>
        <authorList>
            <person name="Rajewski A."/>
            <person name="Carter-House D."/>
            <person name="Stajich J."/>
            <person name="Litt A."/>
        </authorList>
    </citation>
    <scope>NUCLEOTIDE SEQUENCE [LARGE SCALE GENOMIC DNA]</scope>
    <source>
        <strain evidence="1">AR-01</strain>
    </source>
</reference>
<organism evidence="1 2">
    <name type="scientific">Datura stramonium</name>
    <name type="common">Jimsonweed</name>
    <name type="synonym">Common thornapple</name>
    <dbReference type="NCBI Taxonomy" id="4076"/>
    <lineage>
        <taxon>Eukaryota</taxon>
        <taxon>Viridiplantae</taxon>
        <taxon>Streptophyta</taxon>
        <taxon>Embryophyta</taxon>
        <taxon>Tracheophyta</taxon>
        <taxon>Spermatophyta</taxon>
        <taxon>Magnoliopsida</taxon>
        <taxon>eudicotyledons</taxon>
        <taxon>Gunneridae</taxon>
        <taxon>Pentapetalae</taxon>
        <taxon>asterids</taxon>
        <taxon>lamiids</taxon>
        <taxon>Solanales</taxon>
        <taxon>Solanaceae</taxon>
        <taxon>Solanoideae</taxon>
        <taxon>Datureae</taxon>
        <taxon>Datura</taxon>
    </lineage>
</organism>
<proteinExistence type="predicted"/>
<evidence type="ECO:0000313" key="2">
    <source>
        <dbReference type="Proteomes" id="UP000823775"/>
    </source>
</evidence>
<dbReference type="Proteomes" id="UP000823775">
    <property type="component" value="Unassembled WGS sequence"/>
</dbReference>